<dbReference type="EMBL" id="JAFNEN010000102">
    <property type="protein sequence ID" value="KAG8194497.1"/>
    <property type="molecule type" value="Genomic_DNA"/>
</dbReference>
<reference evidence="2 3" key="1">
    <citation type="journal article" date="2022" name="Nat. Ecol. Evol.">
        <title>A masculinizing supergene underlies an exaggerated male reproductive morph in a spider.</title>
        <authorList>
            <person name="Hendrickx F."/>
            <person name="De Corte Z."/>
            <person name="Sonet G."/>
            <person name="Van Belleghem S.M."/>
            <person name="Kostlbacher S."/>
            <person name="Vangestel C."/>
        </authorList>
    </citation>
    <scope>NUCLEOTIDE SEQUENCE [LARGE SCALE GENOMIC DNA]</scope>
    <source>
        <strain evidence="2">W744_W776</strain>
    </source>
</reference>
<dbReference type="Proteomes" id="UP000827092">
    <property type="component" value="Unassembled WGS sequence"/>
</dbReference>
<sequence>MAFMMPVVKNDYNIYPSCPSSRAGSGTPQSRGSSLSSSPSAASSFVSSPRHSRTPAFHHSKSESQNSLHRFHTKVLDKLRKTFRGKNESSDDIHQASTSLTIR</sequence>
<evidence type="ECO:0000313" key="2">
    <source>
        <dbReference type="EMBL" id="KAG8194497.1"/>
    </source>
</evidence>
<keyword evidence="3" id="KW-1185">Reference proteome</keyword>
<gene>
    <name evidence="2" type="ORF">JTE90_013250</name>
</gene>
<organism evidence="2 3">
    <name type="scientific">Oedothorax gibbosus</name>
    <dbReference type="NCBI Taxonomy" id="931172"/>
    <lineage>
        <taxon>Eukaryota</taxon>
        <taxon>Metazoa</taxon>
        <taxon>Ecdysozoa</taxon>
        <taxon>Arthropoda</taxon>
        <taxon>Chelicerata</taxon>
        <taxon>Arachnida</taxon>
        <taxon>Araneae</taxon>
        <taxon>Araneomorphae</taxon>
        <taxon>Entelegynae</taxon>
        <taxon>Araneoidea</taxon>
        <taxon>Linyphiidae</taxon>
        <taxon>Erigoninae</taxon>
        <taxon>Oedothorax</taxon>
    </lineage>
</organism>
<evidence type="ECO:0000256" key="1">
    <source>
        <dbReference type="SAM" id="MobiDB-lite"/>
    </source>
</evidence>
<proteinExistence type="predicted"/>
<feature type="compositionally biased region" description="Basic residues" evidence="1">
    <location>
        <begin position="50"/>
        <end position="59"/>
    </location>
</feature>
<dbReference type="PANTHER" id="PTHR38338">
    <property type="entry name" value="AGAP013079-PA"/>
    <property type="match status" value="1"/>
</dbReference>
<dbReference type="AlphaFoldDB" id="A0AAV6VD97"/>
<dbReference type="PANTHER" id="PTHR38338:SF1">
    <property type="entry name" value="AGAP013079-PA"/>
    <property type="match status" value="1"/>
</dbReference>
<feature type="compositionally biased region" description="Basic and acidic residues" evidence="1">
    <location>
        <begin position="74"/>
        <end position="94"/>
    </location>
</feature>
<evidence type="ECO:0000313" key="3">
    <source>
        <dbReference type="Proteomes" id="UP000827092"/>
    </source>
</evidence>
<name>A0AAV6VD97_9ARAC</name>
<feature type="region of interest" description="Disordered" evidence="1">
    <location>
        <begin position="14"/>
        <end position="103"/>
    </location>
</feature>
<protein>
    <submittedName>
        <fullName evidence="2">Uncharacterized protein</fullName>
    </submittedName>
</protein>
<accession>A0AAV6VD97</accession>
<feature type="compositionally biased region" description="Low complexity" evidence="1">
    <location>
        <begin position="25"/>
        <end position="49"/>
    </location>
</feature>
<comment type="caution">
    <text evidence="2">The sequence shown here is derived from an EMBL/GenBank/DDBJ whole genome shotgun (WGS) entry which is preliminary data.</text>
</comment>